<dbReference type="Proteomes" id="UP000077266">
    <property type="component" value="Unassembled WGS sequence"/>
</dbReference>
<proteinExistence type="predicted"/>
<keyword evidence="2" id="KW-1185">Reference proteome</keyword>
<dbReference type="InParanoid" id="A0A165HHH8"/>
<dbReference type="AlphaFoldDB" id="A0A165HHH8"/>
<protein>
    <submittedName>
        <fullName evidence="1">Uncharacterized protein</fullName>
    </submittedName>
</protein>
<reference evidence="1 2" key="1">
    <citation type="journal article" date="2016" name="Mol. Biol. Evol.">
        <title>Comparative Genomics of Early-Diverging Mushroom-Forming Fungi Provides Insights into the Origins of Lignocellulose Decay Capabilities.</title>
        <authorList>
            <person name="Nagy L.G."/>
            <person name="Riley R."/>
            <person name="Tritt A."/>
            <person name="Adam C."/>
            <person name="Daum C."/>
            <person name="Floudas D."/>
            <person name="Sun H."/>
            <person name="Yadav J.S."/>
            <person name="Pangilinan J."/>
            <person name="Larsson K.H."/>
            <person name="Matsuura K."/>
            <person name="Barry K."/>
            <person name="Labutti K."/>
            <person name="Kuo R."/>
            <person name="Ohm R.A."/>
            <person name="Bhattacharya S.S."/>
            <person name="Shirouzu T."/>
            <person name="Yoshinaga Y."/>
            <person name="Martin F.M."/>
            <person name="Grigoriev I.V."/>
            <person name="Hibbett D.S."/>
        </authorList>
    </citation>
    <scope>NUCLEOTIDE SEQUENCE [LARGE SCALE GENOMIC DNA]</scope>
    <source>
        <strain evidence="1 2">HHB12029</strain>
    </source>
</reference>
<gene>
    <name evidence="1" type="ORF">EXIGLDRAFT_718776</name>
</gene>
<evidence type="ECO:0000313" key="2">
    <source>
        <dbReference type="Proteomes" id="UP000077266"/>
    </source>
</evidence>
<accession>A0A165HHH8</accession>
<name>A0A165HHH8_EXIGL</name>
<sequence>MRNERRRVHRSDRLTPSLGSLERLERLGQAVQVCGGAANVSEAAQAAMHFADALFRL</sequence>
<dbReference type="EMBL" id="KV426016">
    <property type="protein sequence ID" value="KZV91980.1"/>
    <property type="molecule type" value="Genomic_DNA"/>
</dbReference>
<organism evidence="1 2">
    <name type="scientific">Exidia glandulosa HHB12029</name>
    <dbReference type="NCBI Taxonomy" id="1314781"/>
    <lineage>
        <taxon>Eukaryota</taxon>
        <taxon>Fungi</taxon>
        <taxon>Dikarya</taxon>
        <taxon>Basidiomycota</taxon>
        <taxon>Agaricomycotina</taxon>
        <taxon>Agaricomycetes</taxon>
        <taxon>Auriculariales</taxon>
        <taxon>Exidiaceae</taxon>
        <taxon>Exidia</taxon>
    </lineage>
</organism>
<evidence type="ECO:0000313" key="1">
    <source>
        <dbReference type="EMBL" id="KZV91980.1"/>
    </source>
</evidence>